<accession>Q6IK77</accession>
<proteinExistence type="predicted"/>
<organism evidence="1">
    <name type="scientific">Drosophila melanogaster</name>
    <name type="common">Fruit fly</name>
    <dbReference type="NCBI Taxonomy" id="7227"/>
    <lineage>
        <taxon>Eukaryota</taxon>
        <taxon>Metazoa</taxon>
        <taxon>Ecdysozoa</taxon>
        <taxon>Arthropoda</taxon>
        <taxon>Hexapoda</taxon>
        <taxon>Insecta</taxon>
        <taxon>Pterygota</taxon>
        <taxon>Neoptera</taxon>
        <taxon>Endopterygota</taxon>
        <taxon>Diptera</taxon>
        <taxon>Brachycera</taxon>
        <taxon>Muscomorpha</taxon>
        <taxon>Ephydroidea</taxon>
        <taxon>Drosophilidae</taxon>
        <taxon>Drosophila</taxon>
        <taxon>Sophophora</taxon>
    </lineage>
</organism>
<evidence type="ECO:0000313" key="1">
    <source>
        <dbReference type="EMBL" id="DAA03995.1"/>
    </source>
</evidence>
<sequence>MWPKWRLMGANPFGCVPNGSARGQEQQPLHLEYFLKLPTSLPRQLQTIYPKMRRFSEVSGTASPRIPAPCLSTNFNPRRQIQYDCCPGHQNAECLGIMKESN</sequence>
<protein>
    <submittedName>
        <fullName evidence="1">HDC13247</fullName>
    </submittedName>
</protein>
<name>Q6IK77_DROME</name>
<dbReference type="EMBL" id="BK002489">
    <property type="protein sequence ID" value="DAA03995.1"/>
    <property type="molecule type" value="Genomic_DNA"/>
</dbReference>
<dbReference type="AlphaFoldDB" id="Q6IK77"/>
<reference evidence="1" key="1">
    <citation type="journal article" date="2003" name="Genome Biol.">
        <title>An integrated gene annotation and transcriptional profiling approach towards the full gene content of the Drosophila genome.</title>
        <authorList>
            <person name="Hild M."/>
            <person name="Beckmann B."/>
            <person name="Haas S.A."/>
            <person name="Koch B."/>
            <person name="Solovyev V."/>
            <person name="Busold C."/>
            <person name="Fellenberg K."/>
            <person name="Boutros M."/>
            <person name="Vingron M."/>
            <person name="Sauer F."/>
            <person name="Hoheisel J.D."/>
            <person name="Paro R."/>
        </authorList>
    </citation>
    <scope>NUCLEOTIDE SEQUENCE</scope>
</reference>
<gene>
    <name evidence="1" type="ORF">HDC13247</name>
</gene>